<dbReference type="Gene3D" id="3.30.1390.20">
    <property type="entry name" value="Ribosomal protein L30, ferredoxin-like fold domain"/>
    <property type="match status" value="1"/>
</dbReference>
<dbReference type="Proteomes" id="UP000595296">
    <property type="component" value="Chromosome"/>
</dbReference>
<dbReference type="PIRSF" id="PIRSF002211">
    <property type="entry name" value="Ribosomal_L30_bac-type"/>
    <property type="match status" value="1"/>
</dbReference>
<comment type="subunit">
    <text evidence="2 5">Part of the 50S ribosomal subunit.</text>
</comment>
<evidence type="ECO:0000256" key="3">
    <source>
        <dbReference type="ARBA" id="ARBA00022980"/>
    </source>
</evidence>
<protein>
    <recommendedName>
        <fullName evidence="5">Large ribosomal subunit protein uL30</fullName>
    </recommendedName>
</protein>
<dbReference type="HAMAP" id="MF_01371_B">
    <property type="entry name" value="Ribosomal_uL30_B"/>
    <property type="match status" value="1"/>
</dbReference>
<dbReference type="InterPro" id="IPR036919">
    <property type="entry name" value="Ribo_uL30_ferredoxin-like_sf"/>
</dbReference>
<keyword evidence="8" id="KW-1185">Reference proteome</keyword>
<dbReference type="SUPFAM" id="SSF55129">
    <property type="entry name" value="Ribosomal protein L30p/L7e"/>
    <property type="match status" value="1"/>
</dbReference>
<evidence type="ECO:0000313" key="7">
    <source>
        <dbReference type="EMBL" id="QQV75464.1"/>
    </source>
</evidence>
<evidence type="ECO:0000256" key="1">
    <source>
        <dbReference type="ARBA" id="ARBA00007594"/>
    </source>
</evidence>
<evidence type="ECO:0000259" key="6">
    <source>
        <dbReference type="Pfam" id="PF00327"/>
    </source>
</evidence>
<keyword evidence="3 5" id="KW-0689">Ribosomal protein</keyword>
<reference evidence="7 8" key="1">
    <citation type="journal article" date="2021" name="Int. J. Syst. Evol. Microbiol.">
        <title>Characterization of a novel transitional group Rickettsia species (Rickettsia tillamookensis sp. nov.) from the western black-legged tick, Ixodes pacificus.</title>
        <authorList>
            <person name="Gauthier D.T."/>
            <person name="Karpathy S.E."/>
            <person name="Grizzard S.L."/>
            <person name="Batra D."/>
            <person name="Rowe L.A."/>
            <person name="Paddock C.D."/>
        </authorList>
    </citation>
    <scope>NUCLEOTIDE SEQUENCE [LARGE SCALE GENOMIC DNA]</scope>
    <source>
        <strain evidence="7 8">Tillamook 23</strain>
    </source>
</reference>
<evidence type="ECO:0000313" key="8">
    <source>
        <dbReference type="Proteomes" id="UP000595296"/>
    </source>
</evidence>
<proteinExistence type="inferred from homology"/>
<dbReference type="Pfam" id="PF00327">
    <property type="entry name" value="Ribosomal_L30"/>
    <property type="match status" value="1"/>
</dbReference>
<evidence type="ECO:0000256" key="2">
    <source>
        <dbReference type="ARBA" id="ARBA00011838"/>
    </source>
</evidence>
<dbReference type="PANTHER" id="PTHR15892">
    <property type="entry name" value="MITOCHONDRIAL RIBOSOMAL PROTEIN L30"/>
    <property type="match status" value="1"/>
</dbReference>
<gene>
    <name evidence="5" type="primary">rpmD</name>
    <name evidence="7" type="ORF">H6P87_01022</name>
</gene>
<name>A0A9E6MII2_9RICK</name>
<dbReference type="InterPro" id="IPR005996">
    <property type="entry name" value="Ribosomal_uL30_bac-type"/>
</dbReference>
<evidence type="ECO:0000256" key="5">
    <source>
        <dbReference type="HAMAP-Rule" id="MF_01371"/>
    </source>
</evidence>
<dbReference type="NCBIfam" id="TIGR01308">
    <property type="entry name" value="rpmD_bact"/>
    <property type="match status" value="1"/>
</dbReference>
<sequence>MNNVALSIGEVMNNNIKVTQVKSAIGRKYDQRSTLIGLGLNKINKSVILQNTNSVKGMIEKVKHLLKTEICN</sequence>
<dbReference type="InterPro" id="IPR016082">
    <property type="entry name" value="Ribosomal_uL30_ferredoxin-like"/>
</dbReference>
<dbReference type="EMBL" id="CP060138">
    <property type="protein sequence ID" value="QQV75464.1"/>
    <property type="molecule type" value="Genomic_DNA"/>
</dbReference>
<feature type="domain" description="Large ribosomal subunit protein uL30-like ferredoxin-like fold" evidence="6">
    <location>
        <begin position="16"/>
        <end position="65"/>
    </location>
</feature>
<keyword evidence="4 5" id="KW-0687">Ribonucleoprotein</keyword>
<evidence type="ECO:0000256" key="4">
    <source>
        <dbReference type="ARBA" id="ARBA00023274"/>
    </source>
</evidence>
<accession>A0A9E6MII2</accession>
<comment type="similarity">
    <text evidence="1 5">Belongs to the universal ribosomal protein uL30 family.</text>
</comment>
<organism evidence="7 8">
    <name type="scientific">Rickettsia tillamookensis</name>
    <dbReference type="NCBI Taxonomy" id="2761623"/>
    <lineage>
        <taxon>Bacteria</taxon>
        <taxon>Pseudomonadati</taxon>
        <taxon>Pseudomonadota</taxon>
        <taxon>Alphaproteobacteria</taxon>
        <taxon>Rickettsiales</taxon>
        <taxon>Rickettsiaceae</taxon>
        <taxon>Rickettsieae</taxon>
        <taxon>Rickettsia</taxon>
        <taxon>spotted fever group</taxon>
    </lineage>
</organism>
<dbReference type="CDD" id="cd01658">
    <property type="entry name" value="Ribosomal_L30"/>
    <property type="match status" value="1"/>
</dbReference>
<dbReference type="PANTHER" id="PTHR15892:SF2">
    <property type="entry name" value="LARGE RIBOSOMAL SUBUNIT PROTEIN UL30M"/>
    <property type="match status" value="1"/>
</dbReference>